<dbReference type="Proteomes" id="UP000245890">
    <property type="component" value="Unassembled WGS sequence"/>
</dbReference>
<name>A0A2U0SCS2_9SPHN</name>
<protein>
    <submittedName>
        <fullName evidence="4">Metal-dependent hydrolase</fullName>
    </submittedName>
</protein>
<dbReference type="GO" id="GO:0019748">
    <property type="term" value="P:secondary metabolic process"/>
    <property type="evidence" value="ECO:0007669"/>
    <property type="project" value="TreeGrafter"/>
</dbReference>
<feature type="signal peptide" evidence="2">
    <location>
        <begin position="1"/>
        <end position="22"/>
    </location>
</feature>
<dbReference type="OrthoDB" id="149172at2"/>
<dbReference type="EMBL" id="QENQ01000001">
    <property type="protein sequence ID" value="PVX29159.1"/>
    <property type="molecule type" value="Genomic_DNA"/>
</dbReference>
<dbReference type="Pfam" id="PF04909">
    <property type="entry name" value="Amidohydro_2"/>
    <property type="match status" value="1"/>
</dbReference>
<dbReference type="PANTHER" id="PTHR21240">
    <property type="entry name" value="2-AMINO-3-CARBOXYLMUCONATE-6-SEMIALDEHYDE DECARBOXYLASE"/>
    <property type="match status" value="1"/>
</dbReference>
<keyword evidence="5" id="KW-1185">Reference proteome</keyword>
<evidence type="ECO:0000313" key="5">
    <source>
        <dbReference type="Proteomes" id="UP000245890"/>
    </source>
</evidence>
<dbReference type="GO" id="GO:0016831">
    <property type="term" value="F:carboxy-lyase activity"/>
    <property type="evidence" value="ECO:0007669"/>
    <property type="project" value="InterPro"/>
</dbReference>
<dbReference type="Gene3D" id="3.20.20.140">
    <property type="entry name" value="Metal-dependent hydrolases"/>
    <property type="match status" value="1"/>
</dbReference>
<evidence type="ECO:0000256" key="1">
    <source>
        <dbReference type="ARBA" id="ARBA00023239"/>
    </source>
</evidence>
<dbReference type="RefSeq" id="WP_116468599.1">
    <property type="nucleotide sequence ID" value="NZ_QENQ01000001.1"/>
</dbReference>
<feature type="chain" id="PRO_5015488018" evidence="2">
    <location>
        <begin position="23"/>
        <end position="294"/>
    </location>
</feature>
<keyword evidence="4" id="KW-0378">Hydrolase</keyword>
<dbReference type="GO" id="GO:0016787">
    <property type="term" value="F:hydrolase activity"/>
    <property type="evidence" value="ECO:0007669"/>
    <property type="project" value="UniProtKB-KW"/>
</dbReference>
<dbReference type="GO" id="GO:0005737">
    <property type="term" value="C:cytoplasm"/>
    <property type="evidence" value="ECO:0007669"/>
    <property type="project" value="TreeGrafter"/>
</dbReference>
<organism evidence="4 5">
    <name type="scientific">Sphingomonas pokkalii</name>
    <dbReference type="NCBI Taxonomy" id="2175090"/>
    <lineage>
        <taxon>Bacteria</taxon>
        <taxon>Pseudomonadati</taxon>
        <taxon>Pseudomonadota</taxon>
        <taxon>Alphaproteobacteria</taxon>
        <taxon>Sphingomonadales</taxon>
        <taxon>Sphingomonadaceae</taxon>
        <taxon>Sphingomonas</taxon>
    </lineage>
</organism>
<evidence type="ECO:0000259" key="3">
    <source>
        <dbReference type="Pfam" id="PF04909"/>
    </source>
</evidence>
<proteinExistence type="predicted"/>
<dbReference type="PANTHER" id="PTHR21240:SF28">
    <property type="entry name" value="ISO-OROTATE DECARBOXYLASE (EUROFUNG)"/>
    <property type="match status" value="1"/>
</dbReference>
<comment type="caution">
    <text evidence="4">The sequence shown here is derived from an EMBL/GenBank/DDBJ whole genome shotgun (WGS) entry which is preliminary data.</text>
</comment>
<keyword evidence="1" id="KW-0456">Lyase</keyword>
<evidence type="ECO:0000313" key="4">
    <source>
        <dbReference type="EMBL" id="PVX29159.1"/>
    </source>
</evidence>
<dbReference type="CDD" id="cd01292">
    <property type="entry name" value="metallo-dependent_hydrolases"/>
    <property type="match status" value="1"/>
</dbReference>
<feature type="domain" description="Amidohydrolase-related" evidence="3">
    <location>
        <begin position="32"/>
        <end position="290"/>
    </location>
</feature>
<sequence length="294" mass="31117">MRKALGLAAVAIAAVLSGGATLATDGYTGPVIDTHAHVRTSQTNGLTDTHPMGTAALRALDAAAGVQRSALIDMADKGDMPATRALNDALLAAVAADPDHFYPIASVHPADGDAALAELERLARLGVREIKLHPNSQQLDVADPAVARVTEKAGELGMAVLFDSYNPMDTNQPGKLMMLSFRQPGTNFIFAHMGFTEFREFQSLATLRKLGRGGNVWLDVSAIASAYAGSPVAPELVWTLRRHGMDHVLFGSDWPVDTPAEALKAVRALGLTAAEEKLVLHDNAVKLLKLDQGS</sequence>
<reference evidence="4 5" key="1">
    <citation type="submission" date="2018-05" db="EMBL/GenBank/DDBJ databases">
        <title>Description of Sphingomonas pokkalii sp nov, isolated from the rhizosphere of saline tolerant pokkali rice and its draft genome analysis.</title>
        <authorList>
            <person name="Menon R."/>
            <person name="Kumari S."/>
            <person name="Rameshkumar N."/>
        </authorList>
    </citation>
    <scope>NUCLEOTIDE SEQUENCE [LARGE SCALE GENOMIC DNA]</scope>
    <source>
        <strain evidence="4 5">L3B27</strain>
    </source>
</reference>
<keyword evidence="2" id="KW-0732">Signal</keyword>
<dbReference type="InterPro" id="IPR032465">
    <property type="entry name" value="ACMSD"/>
</dbReference>
<dbReference type="InterPro" id="IPR032466">
    <property type="entry name" value="Metal_Hydrolase"/>
</dbReference>
<dbReference type="AlphaFoldDB" id="A0A2U0SCS2"/>
<dbReference type="InterPro" id="IPR006680">
    <property type="entry name" value="Amidohydro-rel"/>
</dbReference>
<dbReference type="SUPFAM" id="SSF51556">
    <property type="entry name" value="Metallo-dependent hydrolases"/>
    <property type="match status" value="1"/>
</dbReference>
<accession>A0A2U0SCS2</accession>
<evidence type="ECO:0000256" key="2">
    <source>
        <dbReference type="SAM" id="SignalP"/>
    </source>
</evidence>
<gene>
    <name evidence="4" type="ORF">DD559_07290</name>
</gene>